<dbReference type="GO" id="GO:0005506">
    <property type="term" value="F:iron ion binding"/>
    <property type="evidence" value="ECO:0007669"/>
    <property type="project" value="UniProtKB-ARBA"/>
</dbReference>
<dbReference type="InterPro" id="IPR008775">
    <property type="entry name" value="Phytyl_CoA_dOase-like"/>
</dbReference>
<gene>
    <name evidence="11" type="primary">thpD</name>
    <name evidence="11" type="ORF">O0V09_00810</name>
</gene>
<evidence type="ECO:0000256" key="9">
    <source>
        <dbReference type="ARBA" id="ARBA00049228"/>
    </source>
</evidence>
<evidence type="ECO:0000313" key="11">
    <source>
        <dbReference type="EMBL" id="MCZ0863717.1"/>
    </source>
</evidence>
<sequence>MVDVMMDCAIANPDDAALHDAGRDDYASRDGRSAQLIARKDPVVYNRDWSQAPIAQHHIQHYQQHGYMVLDDVFSSQEIERFNAELLQLRSSDSVKRARETITEYSSGDVRSIFAVHKMSAIFQQLAEDARLVDLARFILNDEVYIHQSRLNYKPGFRGKDFYWHSDFETWHVEDGMPRMRALSMSISLTENNNLNGPLMLVPGSHQQYAVCEGYTPDNHYQTSLKKQEYGVPSDACLSTLIDQKGVKAAVCKPGSVIIFDCNTMHGSNSNITPYPRSNAFFVYNAISNQVQQPFCGRPARPEYICSREAISALKPLKVNAHT</sequence>
<comment type="catalytic activity">
    <reaction evidence="9">
        <text>L-ectoine + 2-oxoglutarate + O2 = 5-hydroxyectoine + succinate + CO2</text>
        <dbReference type="Rhea" id="RHEA:45740"/>
        <dbReference type="ChEBI" id="CHEBI:15379"/>
        <dbReference type="ChEBI" id="CHEBI:16526"/>
        <dbReference type="ChEBI" id="CHEBI:16810"/>
        <dbReference type="ChEBI" id="CHEBI:30031"/>
        <dbReference type="ChEBI" id="CHEBI:58515"/>
        <dbReference type="ChEBI" id="CHEBI:85413"/>
        <dbReference type="EC" id="1.14.11.55"/>
    </reaction>
</comment>
<name>A0A9J6RIA2_9GAMM</name>
<evidence type="ECO:0000256" key="5">
    <source>
        <dbReference type="ARBA" id="ARBA00022723"/>
    </source>
</evidence>
<evidence type="ECO:0000256" key="1">
    <source>
        <dbReference type="ARBA" id="ARBA00001954"/>
    </source>
</evidence>
<organism evidence="11 12">
    <name type="scientific">Dasania phycosphaerae</name>
    <dbReference type="NCBI Taxonomy" id="2950436"/>
    <lineage>
        <taxon>Bacteria</taxon>
        <taxon>Pseudomonadati</taxon>
        <taxon>Pseudomonadota</taxon>
        <taxon>Gammaproteobacteria</taxon>
        <taxon>Cellvibrionales</taxon>
        <taxon>Spongiibacteraceae</taxon>
        <taxon>Dasania</taxon>
    </lineage>
</organism>
<keyword evidence="8" id="KW-0408">Iron</keyword>
<dbReference type="RefSeq" id="WP_258329862.1">
    <property type="nucleotide sequence ID" value="NZ_JAPTGG010000001.1"/>
</dbReference>
<comment type="similarity">
    <text evidence="3">Belongs to the PhyH family. EctD subfamily.</text>
</comment>
<dbReference type="EC" id="1.14.11.55" evidence="10"/>
<comment type="subunit">
    <text evidence="4">Homodimer.</text>
</comment>
<dbReference type="GO" id="GO:0016706">
    <property type="term" value="F:2-oxoglutarate-dependent dioxygenase activity"/>
    <property type="evidence" value="ECO:0007669"/>
    <property type="project" value="InterPro"/>
</dbReference>
<dbReference type="AlphaFoldDB" id="A0A9J6RIA2"/>
<reference evidence="11 12" key="1">
    <citation type="submission" date="2022-12" db="EMBL/GenBank/DDBJ databases">
        <title>Dasania phycosphaerae sp. nov., isolated from particulate material of the south coast of Korea.</title>
        <authorList>
            <person name="Jiang Y."/>
        </authorList>
    </citation>
    <scope>NUCLEOTIDE SEQUENCE [LARGE SCALE GENOMIC DNA]</scope>
    <source>
        <strain evidence="11 12">GY-19</strain>
    </source>
</reference>
<keyword evidence="5" id="KW-0479">Metal-binding</keyword>
<accession>A0A9J6RIA2</accession>
<dbReference type="PANTHER" id="PTHR20883">
    <property type="entry name" value="PHYTANOYL-COA DIOXYGENASE DOMAIN CONTAINING 1"/>
    <property type="match status" value="1"/>
</dbReference>
<evidence type="ECO:0000256" key="10">
    <source>
        <dbReference type="NCBIfam" id="TIGR02408"/>
    </source>
</evidence>
<keyword evidence="12" id="KW-1185">Reference proteome</keyword>
<proteinExistence type="inferred from homology"/>
<dbReference type="Pfam" id="PF05721">
    <property type="entry name" value="PhyH"/>
    <property type="match status" value="1"/>
</dbReference>
<keyword evidence="7 11" id="KW-0560">Oxidoreductase</keyword>
<protein>
    <recommendedName>
        <fullName evidence="10">Ectoine hydroxylase</fullName>
        <ecNumber evidence="10">1.14.11.55</ecNumber>
    </recommendedName>
</protein>
<comment type="cofactor">
    <cofactor evidence="1">
        <name>Fe(2+)</name>
        <dbReference type="ChEBI" id="CHEBI:29033"/>
    </cofactor>
</comment>
<evidence type="ECO:0000313" key="12">
    <source>
        <dbReference type="Proteomes" id="UP001069090"/>
    </source>
</evidence>
<evidence type="ECO:0000256" key="8">
    <source>
        <dbReference type="ARBA" id="ARBA00023004"/>
    </source>
</evidence>
<evidence type="ECO:0000256" key="7">
    <source>
        <dbReference type="ARBA" id="ARBA00023002"/>
    </source>
</evidence>
<dbReference type="Gene3D" id="2.60.120.620">
    <property type="entry name" value="q2cbj1_9rhob like domain"/>
    <property type="match status" value="1"/>
</dbReference>
<dbReference type="NCBIfam" id="TIGR02408">
    <property type="entry name" value="ectoine_ThpD"/>
    <property type="match status" value="1"/>
</dbReference>
<dbReference type="Proteomes" id="UP001069090">
    <property type="component" value="Unassembled WGS sequence"/>
</dbReference>
<evidence type="ECO:0000256" key="3">
    <source>
        <dbReference type="ARBA" id="ARBA00007851"/>
    </source>
</evidence>
<dbReference type="EMBL" id="JAPTGG010000001">
    <property type="protein sequence ID" value="MCZ0863717.1"/>
    <property type="molecule type" value="Genomic_DNA"/>
</dbReference>
<keyword evidence="6" id="KW-0223">Dioxygenase</keyword>
<dbReference type="SUPFAM" id="SSF51197">
    <property type="entry name" value="Clavaminate synthase-like"/>
    <property type="match status" value="1"/>
</dbReference>
<dbReference type="InterPro" id="IPR012774">
    <property type="entry name" value="EctD"/>
</dbReference>
<evidence type="ECO:0000256" key="4">
    <source>
        <dbReference type="ARBA" id="ARBA00011738"/>
    </source>
</evidence>
<evidence type="ECO:0000256" key="2">
    <source>
        <dbReference type="ARBA" id="ARBA00004063"/>
    </source>
</evidence>
<evidence type="ECO:0000256" key="6">
    <source>
        <dbReference type="ARBA" id="ARBA00022964"/>
    </source>
</evidence>
<comment type="caution">
    <text evidence="11">The sequence shown here is derived from an EMBL/GenBank/DDBJ whole genome shotgun (WGS) entry which is preliminary data.</text>
</comment>
<comment type="function">
    <text evidence="2">Involved in the biosynthesis of 5-hydroxyectoine, called compatible solute, which helps organisms to survive extreme osmotic stress by acting as a highly soluble organic osmolyte. Catalyzes the 2-oxoglutarate-dependent selective hydroxylation of L-ectoine to yield (4S,5S)-5-hydroxyectoine.</text>
</comment>
<dbReference type="PANTHER" id="PTHR20883:SF48">
    <property type="entry name" value="ECTOINE DIOXYGENASE"/>
    <property type="match status" value="1"/>
</dbReference>